<evidence type="ECO:0000259" key="1">
    <source>
        <dbReference type="Pfam" id="PF24240"/>
    </source>
</evidence>
<organism evidence="2 3">
    <name type="scientific">Listeria booriae</name>
    <dbReference type="NCBI Taxonomy" id="1552123"/>
    <lineage>
        <taxon>Bacteria</taxon>
        <taxon>Bacillati</taxon>
        <taxon>Bacillota</taxon>
        <taxon>Bacilli</taxon>
        <taxon>Bacillales</taxon>
        <taxon>Listeriaceae</taxon>
        <taxon>Listeria</taxon>
    </lineage>
</organism>
<sequence length="130" mass="14516">MYDVKYGAFDEMREQLLYKRITAWTKDKLTLEDGTEITIECSEQDCCAWAGGEFTDVELDAVITEVSDPHSIRKDTSSWGETTAYGTVTIFHNNNPVATANCNADDGNCGYYYSVCSLVINDVHYEVVSA</sequence>
<dbReference type="EMBL" id="JAAROL010000001">
    <property type="protein sequence ID" value="MBC1331091.1"/>
    <property type="molecule type" value="Genomic_DNA"/>
</dbReference>
<comment type="caution">
    <text evidence="2">The sequence shown here is derived from an EMBL/GenBank/DDBJ whole genome shotgun (WGS) entry which is preliminary data.</text>
</comment>
<feature type="domain" description="DUF7448" evidence="1">
    <location>
        <begin position="14"/>
        <end position="119"/>
    </location>
</feature>
<evidence type="ECO:0000313" key="2">
    <source>
        <dbReference type="EMBL" id="MBC1331091.1"/>
    </source>
</evidence>
<dbReference type="RefSeq" id="WP_185353679.1">
    <property type="nucleotide sequence ID" value="NZ_JAAROI010000010.1"/>
</dbReference>
<accession>A0A7X0TKX4</accession>
<protein>
    <recommendedName>
        <fullName evidence="1">DUF7448 domain-containing protein</fullName>
    </recommendedName>
</protein>
<gene>
    <name evidence="2" type="ORF">HB759_03920</name>
</gene>
<evidence type="ECO:0000313" key="3">
    <source>
        <dbReference type="Proteomes" id="UP000532866"/>
    </source>
</evidence>
<dbReference type="InterPro" id="IPR055871">
    <property type="entry name" value="DUF7448"/>
</dbReference>
<proteinExistence type="predicted"/>
<reference evidence="2 3" key="1">
    <citation type="submission" date="2020-03" db="EMBL/GenBank/DDBJ databases">
        <title>Soil Listeria distribution.</title>
        <authorList>
            <person name="Liao J."/>
            <person name="Wiedmann M."/>
        </authorList>
    </citation>
    <scope>NUCLEOTIDE SEQUENCE [LARGE SCALE GENOMIC DNA]</scope>
    <source>
        <strain evidence="2 3">FSL L7-1833</strain>
    </source>
</reference>
<dbReference type="AlphaFoldDB" id="A0A7X0TKX4"/>
<name>A0A7X0TKX4_9LIST</name>
<dbReference type="Proteomes" id="UP000532866">
    <property type="component" value="Unassembled WGS sequence"/>
</dbReference>
<dbReference type="Pfam" id="PF24240">
    <property type="entry name" value="DUF7448"/>
    <property type="match status" value="1"/>
</dbReference>